<comment type="caution">
    <text evidence="2">The sequence shown here is derived from an EMBL/GenBank/DDBJ whole genome shotgun (WGS) entry which is preliminary data.</text>
</comment>
<dbReference type="Pfam" id="PF04326">
    <property type="entry name" value="SLFN_AlbA_2"/>
    <property type="match status" value="1"/>
</dbReference>
<evidence type="ECO:0000259" key="1">
    <source>
        <dbReference type="Pfam" id="PF04326"/>
    </source>
</evidence>
<dbReference type="Gene3D" id="3.30.565.60">
    <property type="match status" value="1"/>
</dbReference>
<dbReference type="Pfam" id="PF13749">
    <property type="entry name" value="HATPase_c_4"/>
    <property type="match status" value="1"/>
</dbReference>
<reference evidence="2 3" key="1">
    <citation type="submission" date="2019-12" db="EMBL/GenBank/DDBJ databases">
        <authorList>
            <person name="Li J."/>
            <person name="Shi Y."/>
            <person name="Xu G."/>
            <person name="Xiao D."/>
            <person name="Ran X."/>
        </authorList>
    </citation>
    <scope>NUCLEOTIDE SEQUENCE [LARGE SCALE GENOMIC DNA]</scope>
    <source>
        <strain evidence="2 3">JCM 15915</strain>
    </source>
</reference>
<proteinExistence type="predicted"/>
<dbReference type="Proteomes" id="UP000462152">
    <property type="component" value="Unassembled WGS sequence"/>
</dbReference>
<keyword evidence="3" id="KW-1185">Reference proteome</keyword>
<dbReference type="PANTHER" id="PTHR30595:SF6">
    <property type="entry name" value="SCHLAFEN ALBA-2 DOMAIN-CONTAINING PROTEIN"/>
    <property type="match status" value="1"/>
</dbReference>
<dbReference type="EMBL" id="WOGT01000006">
    <property type="protein sequence ID" value="MUN55498.1"/>
    <property type="molecule type" value="Genomic_DNA"/>
</dbReference>
<accession>A0A7K1LJX6</accession>
<evidence type="ECO:0000313" key="2">
    <source>
        <dbReference type="EMBL" id="MUN55498.1"/>
    </source>
</evidence>
<protein>
    <submittedName>
        <fullName evidence="2">Transcriptional regulator</fullName>
    </submittedName>
</protein>
<gene>
    <name evidence="2" type="ORF">GMA10_09795</name>
</gene>
<name>A0A7K1LJX6_9MICC</name>
<dbReference type="InterPro" id="IPR038461">
    <property type="entry name" value="Schlafen_AlbA_2_dom_sf"/>
</dbReference>
<dbReference type="PANTHER" id="PTHR30595">
    <property type="entry name" value="GLPR-RELATED TRANSCRIPTIONAL REPRESSOR"/>
    <property type="match status" value="1"/>
</dbReference>
<dbReference type="AlphaFoldDB" id="A0A7K1LJX6"/>
<dbReference type="InterPro" id="IPR038475">
    <property type="entry name" value="RecG_C_sf"/>
</dbReference>
<evidence type="ECO:0000313" key="3">
    <source>
        <dbReference type="Proteomes" id="UP000462152"/>
    </source>
</evidence>
<sequence>MTMSDYVISIMTMRGTRQLVKELRASGSESTEVEVKSGLHGFPKSALETMSAFANGTGGTILFGLTDKTFRPVKGFDAQRVHDAVSNAVRSKLTPHPSVELSVEEFEGVRVVRADVEELPYFDKPCFVAAKGAYGGSYIRIGEGDHKLSEYEVSQLRDNRIQPGYDREPVENGNQDILHTQAVDNLLAKARARTPAAFSGVEPRIALKRLNVTHDSARRARPTLAGLLALGVYPQEFYPQLNVTFVAVPGTSLGEVDAGGVAFTDNQSFNGPIPSLINASVDAVRRNSNRAAIISAEGRRDVYDYPDVAVREAMTNALMHRDYSPYARGIQVQMELYSDRLEIRNPGGLYGGVRVEELGRVFTSSSRNAALAKLLEEVEMPRTGASVCENRGSGIARMAYAMQRAGKPAPEFRVTPTSVTVILRLAPAPSVPDAPPRSEEYVDVSGATKASDSREQQLIDLLARGRDPVTSQRVQDALCLSQSAANRLLRQMIDSGRVLPTAPPRSHRRAYVLAKGAVGAAVPDRVPSGRSLP</sequence>
<dbReference type="InterPro" id="IPR007421">
    <property type="entry name" value="Schlafen_AlbA_2_dom"/>
</dbReference>
<organism evidence="2 3">
    <name type="scientific">Rothia koreensis</name>
    <dbReference type="NCBI Taxonomy" id="592378"/>
    <lineage>
        <taxon>Bacteria</taxon>
        <taxon>Bacillati</taxon>
        <taxon>Actinomycetota</taxon>
        <taxon>Actinomycetes</taxon>
        <taxon>Micrococcales</taxon>
        <taxon>Micrococcaceae</taxon>
        <taxon>Rothia</taxon>
    </lineage>
</organism>
<dbReference type="Gene3D" id="3.30.950.30">
    <property type="entry name" value="Schlafen, AAA domain"/>
    <property type="match status" value="1"/>
</dbReference>
<feature type="domain" description="Schlafen AlbA-2" evidence="1">
    <location>
        <begin position="29"/>
        <end position="148"/>
    </location>
</feature>